<accession>A0A1G2C9D8</accession>
<dbReference type="Pfam" id="PF04020">
    <property type="entry name" value="Phage_holin_4_2"/>
    <property type="match status" value="1"/>
</dbReference>
<keyword evidence="1" id="KW-1133">Transmembrane helix</keyword>
<sequence>MRFFSRIVFSFFSNFLALFLAAEYVAGFSIAGGLPGLIGVTLVFAAINVFIRPFFKFVLSPLIILTLGLGILIVNAGMLWLLDFFSEQVTIGGLDALLYATLLISAIHLVINISAKVLFRA</sequence>
<reference evidence="2 3" key="1">
    <citation type="journal article" date="2016" name="Nat. Commun.">
        <title>Thousands of microbial genomes shed light on interconnected biogeochemical processes in an aquifer system.</title>
        <authorList>
            <person name="Anantharaman K."/>
            <person name="Brown C.T."/>
            <person name="Hug L.A."/>
            <person name="Sharon I."/>
            <person name="Castelle C.J."/>
            <person name="Probst A.J."/>
            <person name="Thomas B.C."/>
            <person name="Singh A."/>
            <person name="Wilkins M.J."/>
            <person name="Karaoz U."/>
            <person name="Brodie E.L."/>
            <person name="Williams K.H."/>
            <person name="Hubbard S.S."/>
            <person name="Banfield J.F."/>
        </authorList>
    </citation>
    <scope>NUCLEOTIDE SEQUENCE [LARGE SCALE GENOMIC DNA]</scope>
</reference>
<dbReference type="EMBL" id="MHKV01000013">
    <property type="protein sequence ID" value="OGY97389.1"/>
    <property type="molecule type" value="Genomic_DNA"/>
</dbReference>
<protein>
    <recommendedName>
        <fullName evidence="4">Phage holin family protein</fullName>
    </recommendedName>
</protein>
<keyword evidence="1" id="KW-0812">Transmembrane</keyword>
<evidence type="ECO:0000313" key="2">
    <source>
        <dbReference type="EMBL" id="OGY97389.1"/>
    </source>
</evidence>
<dbReference type="PANTHER" id="PTHR37309">
    <property type="entry name" value="SLR0284 PROTEIN"/>
    <property type="match status" value="1"/>
</dbReference>
<comment type="caution">
    <text evidence="2">The sequence shown here is derived from an EMBL/GenBank/DDBJ whole genome shotgun (WGS) entry which is preliminary data.</text>
</comment>
<feature type="transmembrane region" description="Helical" evidence="1">
    <location>
        <begin position="32"/>
        <end position="51"/>
    </location>
</feature>
<proteinExistence type="predicted"/>
<evidence type="ECO:0000313" key="3">
    <source>
        <dbReference type="Proteomes" id="UP000176349"/>
    </source>
</evidence>
<dbReference type="InterPro" id="IPR007165">
    <property type="entry name" value="Phage_holin_4_2"/>
</dbReference>
<evidence type="ECO:0000256" key="1">
    <source>
        <dbReference type="SAM" id="Phobius"/>
    </source>
</evidence>
<feature type="transmembrane region" description="Helical" evidence="1">
    <location>
        <begin position="97"/>
        <end position="119"/>
    </location>
</feature>
<dbReference type="Proteomes" id="UP000176349">
    <property type="component" value="Unassembled WGS sequence"/>
</dbReference>
<organism evidence="2 3">
    <name type="scientific">Candidatus Liptonbacteria bacterium GWC1_60_9</name>
    <dbReference type="NCBI Taxonomy" id="1798645"/>
    <lineage>
        <taxon>Bacteria</taxon>
        <taxon>Candidatus Liptoniibacteriota</taxon>
    </lineage>
</organism>
<evidence type="ECO:0008006" key="4">
    <source>
        <dbReference type="Google" id="ProtNLM"/>
    </source>
</evidence>
<feature type="transmembrane region" description="Helical" evidence="1">
    <location>
        <begin position="7"/>
        <end position="26"/>
    </location>
</feature>
<keyword evidence="1" id="KW-0472">Membrane</keyword>
<dbReference type="PANTHER" id="PTHR37309:SF1">
    <property type="entry name" value="SLR0284 PROTEIN"/>
    <property type="match status" value="1"/>
</dbReference>
<gene>
    <name evidence="2" type="ORF">A2128_01930</name>
</gene>
<feature type="transmembrane region" description="Helical" evidence="1">
    <location>
        <begin position="58"/>
        <end position="82"/>
    </location>
</feature>
<name>A0A1G2C9D8_9BACT</name>
<dbReference type="AlphaFoldDB" id="A0A1G2C9D8"/>